<sequence>MKMERQELEIKAEEALNAMRKAVRNALLEKKRRGQYAIFCGENGESIRVEAEDISIDDMDPITIDDMDPITDKLEFTRPYAV</sequence>
<dbReference type="AlphaFoldDB" id="A0A450XG83"/>
<dbReference type="EMBL" id="CAADGH010000010">
    <property type="protein sequence ID" value="VFK74807.1"/>
    <property type="molecule type" value="Genomic_DNA"/>
</dbReference>
<evidence type="ECO:0000313" key="1">
    <source>
        <dbReference type="EMBL" id="VFK28307.1"/>
    </source>
</evidence>
<organism evidence="1">
    <name type="scientific">Candidatus Kentrum sp. MB</name>
    <dbReference type="NCBI Taxonomy" id="2138164"/>
    <lineage>
        <taxon>Bacteria</taxon>
        <taxon>Pseudomonadati</taxon>
        <taxon>Pseudomonadota</taxon>
        <taxon>Gammaproteobacteria</taxon>
        <taxon>Candidatus Kentrum</taxon>
    </lineage>
</organism>
<protein>
    <submittedName>
        <fullName evidence="1">Uncharacterized protein</fullName>
    </submittedName>
</protein>
<dbReference type="EMBL" id="CAADFQ010000010">
    <property type="protein sequence ID" value="VFK29502.1"/>
    <property type="molecule type" value="Genomic_DNA"/>
</dbReference>
<gene>
    <name evidence="1" type="ORF">BECKMB1821G_GA0114241_10366</name>
    <name evidence="3" type="ORF">BECKMB1821H_GA0114242_101034</name>
    <name evidence="2" type="ORF">BECKMB1821I_GA0114274_101034</name>
</gene>
<dbReference type="EMBL" id="CAADFO010000036">
    <property type="protein sequence ID" value="VFK28307.1"/>
    <property type="molecule type" value="Genomic_DNA"/>
</dbReference>
<name>A0A450XG83_9GAMM</name>
<proteinExistence type="predicted"/>
<evidence type="ECO:0000313" key="3">
    <source>
        <dbReference type="EMBL" id="VFK74807.1"/>
    </source>
</evidence>
<evidence type="ECO:0000313" key="2">
    <source>
        <dbReference type="EMBL" id="VFK29502.1"/>
    </source>
</evidence>
<accession>A0A450XG83</accession>
<reference evidence="1" key="1">
    <citation type="submission" date="2019-02" db="EMBL/GenBank/DDBJ databases">
        <authorList>
            <person name="Gruber-Vodicka R. H."/>
            <person name="Seah K. B. B."/>
        </authorList>
    </citation>
    <scope>NUCLEOTIDE SEQUENCE</scope>
    <source>
        <strain evidence="1">BECK_BZ197</strain>
        <strain evidence="3">BECK_BZ198</strain>
        <strain evidence="2">BECK_BZ199</strain>
    </source>
</reference>